<feature type="compositionally biased region" description="Polar residues" evidence="1">
    <location>
        <begin position="60"/>
        <end position="75"/>
    </location>
</feature>
<reference evidence="2 3" key="1">
    <citation type="journal article" date="2013" name="Proc. Natl. Acad. Sci. U.S.A.">
        <title>Genome of an arbuscular mycorrhizal fungus provides insight into the oldest plant symbiosis.</title>
        <authorList>
            <person name="Tisserant E."/>
            <person name="Malbreil M."/>
            <person name="Kuo A."/>
            <person name="Kohler A."/>
            <person name="Symeonidi A."/>
            <person name="Balestrini R."/>
            <person name="Charron P."/>
            <person name="Duensing N."/>
            <person name="Frei Dit Frey N."/>
            <person name="Gianinazzi-Pearson V."/>
            <person name="Gilbert L.B."/>
            <person name="Handa Y."/>
            <person name="Herr J.R."/>
            <person name="Hijri M."/>
            <person name="Koul R."/>
            <person name="Kawaguchi M."/>
            <person name="Krajinski F."/>
            <person name="Lammers P.J."/>
            <person name="Masclaux F.G."/>
            <person name="Murat C."/>
            <person name="Morin E."/>
            <person name="Ndikumana S."/>
            <person name="Pagni M."/>
            <person name="Petitpierre D."/>
            <person name="Requena N."/>
            <person name="Rosikiewicz P."/>
            <person name="Riley R."/>
            <person name="Saito K."/>
            <person name="San Clemente H."/>
            <person name="Shapiro H."/>
            <person name="van Tuinen D."/>
            <person name="Becard G."/>
            <person name="Bonfante P."/>
            <person name="Paszkowski U."/>
            <person name="Shachar-Hill Y.Y."/>
            <person name="Tuskan G.A."/>
            <person name="Young P.W."/>
            <person name="Sanders I.R."/>
            <person name="Henrissat B."/>
            <person name="Rensing S.A."/>
            <person name="Grigoriev I.V."/>
            <person name="Corradi N."/>
            <person name="Roux C."/>
            <person name="Martin F."/>
        </authorList>
    </citation>
    <scope>NUCLEOTIDE SEQUENCE [LARGE SCALE GENOMIC DNA]</scope>
    <source>
        <strain evidence="2 3">DAOM 197198</strain>
    </source>
</reference>
<protein>
    <submittedName>
        <fullName evidence="2">Uncharacterized protein</fullName>
    </submittedName>
</protein>
<sequence length="143" mass="16343">MKESLQLKMQDELIGDSRKCGYRMTQVAGQTPNHNNELSKDEEQIEESSPSLLGMKVPSKKQSGNSRQNGRVTRQTKTKNELETTAIKNSQKRVALVQGERKITERMSQVVVSAYFVLSYGHTENFDMKRCWGNICISMYFCI</sequence>
<evidence type="ECO:0000313" key="2">
    <source>
        <dbReference type="EMBL" id="POG64430.1"/>
    </source>
</evidence>
<feature type="compositionally biased region" description="Polar residues" evidence="1">
    <location>
        <begin position="27"/>
        <end position="36"/>
    </location>
</feature>
<evidence type="ECO:0000256" key="1">
    <source>
        <dbReference type="SAM" id="MobiDB-lite"/>
    </source>
</evidence>
<keyword evidence="3" id="KW-1185">Reference proteome</keyword>
<feature type="region of interest" description="Disordered" evidence="1">
    <location>
        <begin position="26"/>
        <end position="85"/>
    </location>
</feature>
<dbReference type="EMBL" id="AUPC02000241">
    <property type="protein sequence ID" value="POG64430.1"/>
    <property type="molecule type" value="Genomic_DNA"/>
</dbReference>
<reference evidence="2 3" key="2">
    <citation type="journal article" date="2018" name="New Phytol.">
        <title>High intraspecific genome diversity in the model arbuscular mycorrhizal symbiont Rhizophagus irregularis.</title>
        <authorList>
            <person name="Chen E.C.H."/>
            <person name="Morin E."/>
            <person name="Beaudet D."/>
            <person name="Noel J."/>
            <person name="Yildirir G."/>
            <person name="Ndikumana S."/>
            <person name="Charron P."/>
            <person name="St-Onge C."/>
            <person name="Giorgi J."/>
            <person name="Kruger M."/>
            <person name="Marton T."/>
            <person name="Ropars J."/>
            <person name="Grigoriev I.V."/>
            <person name="Hainaut M."/>
            <person name="Henrissat B."/>
            <person name="Roux C."/>
            <person name="Martin F."/>
            <person name="Corradi N."/>
        </authorList>
    </citation>
    <scope>NUCLEOTIDE SEQUENCE [LARGE SCALE GENOMIC DNA]</scope>
    <source>
        <strain evidence="2 3">DAOM 197198</strain>
    </source>
</reference>
<comment type="caution">
    <text evidence="2">The sequence shown here is derived from an EMBL/GenBank/DDBJ whole genome shotgun (WGS) entry which is preliminary data.</text>
</comment>
<proteinExistence type="predicted"/>
<accession>A0A2P4PGE8</accession>
<gene>
    <name evidence="2" type="ORF">GLOIN_2v1483931</name>
</gene>
<name>A0A2P4PGE8_RHIID</name>
<dbReference type="AlphaFoldDB" id="A0A2P4PGE8"/>
<dbReference type="VEuPathDB" id="FungiDB:RhiirFUN_006384"/>
<organism evidence="2 3">
    <name type="scientific">Rhizophagus irregularis (strain DAOM 181602 / DAOM 197198 / MUCL 43194)</name>
    <name type="common">Arbuscular mycorrhizal fungus</name>
    <name type="synonym">Glomus intraradices</name>
    <dbReference type="NCBI Taxonomy" id="747089"/>
    <lineage>
        <taxon>Eukaryota</taxon>
        <taxon>Fungi</taxon>
        <taxon>Fungi incertae sedis</taxon>
        <taxon>Mucoromycota</taxon>
        <taxon>Glomeromycotina</taxon>
        <taxon>Glomeromycetes</taxon>
        <taxon>Glomerales</taxon>
        <taxon>Glomeraceae</taxon>
        <taxon>Rhizophagus</taxon>
    </lineage>
</organism>
<dbReference type="Proteomes" id="UP000018888">
    <property type="component" value="Unassembled WGS sequence"/>
</dbReference>
<evidence type="ECO:0000313" key="3">
    <source>
        <dbReference type="Proteomes" id="UP000018888"/>
    </source>
</evidence>